<dbReference type="GO" id="GO:0000070">
    <property type="term" value="P:mitotic sister chromatid segregation"/>
    <property type="evidence" value="ECO:0007669"/>
    <property type="project" value="TreeGrafter"/>
</dbReference>
<sequence length="2050" mass="231429">MEWNIRNDYDPGDETLHFGTRAYAESDGCIYEISTAATFQNENDVPDTPSSLTFGYISNGGVCVCVGNTLTVFANESSSSSLFNSAFDGDIETFTCSPDGNFLLVGLNNGYVHCLHIPSEGEAVYIKKLQTQPRGGRMFVKFIIHESCPQDVLVVCASGIVVNFENFDFKLMHSVHLSGNPSEMKELRSNISIATLCGISSIAPIRSASSLILRDQITILAVGEGIATLSTGVSSTPTGDSGEVKWTDHPSTTTLIKLQATSDKRLFVALDATGQLLCVCPFTLMTVKLPQKNYKSLLDFQLIGDSTSEAVIVAVTPSSDENCNLCMLSFSGLQEKFSLSVGQRCFLMETMCNVEDIPFLELGIVKASQAATVSLKAATQTNPNFRLERLLTRKKFDAAESLAKNFGLDMSSVHMARAQCFLDQMQPWKTNSPYSSEENKSIMGTLLSELDKIKDLDFITNCCVNAVPPDYFVAHSLLDYAQNRLEQFFVNNPELESKVSKLSASVCGSILRLETFNLLKCTWDVDEWLKFSRADLLRDVQTWIRQGELSKASIIWSRHKSSFKDCLADEYIVIYLLEEIPAWVPLDKILEWLVHLLPSLLEVQPASLPKVVMWMLSKISGLEDSHPREWPKIGLDYAERMLNLMASQKIASPFLGVEASPLRPLVVLRCCLADLHCLRSKYYIFLTLEDLSQPPEDVAITLLDNIDVGLISTFITQYLKSFVLNHKLDIDLIVSTYVKLVLQCSNGEWYWEEAPWELRIATLLPHITNYKIRLECINAALEAAPCPWSSVISAVAEEGLKLKHPLSSLIREKQKQISTNLVLKKYGFNIHINKIDRQVLLRNIVKQNHADMFSDIAELSQKSVDDYVIVIQELFFLGNASKALEVLRKLPDTMIVEVCPQIIHTVSLTLDLPDVSPIEEDLDFISAVAICHETTRASNPPGISKIEDLDDPRNLPLSIKEIKNRFCLKRDFRKYLTVKEMADVQCRENALKDIVQDLLIEVVENEKPQERTTRIYRKSSYAAQLLLLSPALSLTEIIEQAINLSDFELATFIVGVNNDLKNLSSFTIQRLSRLPALFLKKLQSLDRKDRNVELIQKASSEVYNLVSKVCSHCDLDLLRGVSKVLGWSRVWDFVSGQQEISLLGQRDPLQHWRFTPLYKDPGLAGFMSGCNLNEFLCNAFSFIINPEVSGENFVSEVTQSISKLRNDQHDLAVVLILSQLFWAIQTSSKQEVCPAVEESLYKSCEVLLSKVSGARHFDKHLGLSLLASMGRTAALKYLLHVSKSAHMDFQRQKALSFLGTIVSNLWNMPELHSQFKLMSLQSTWGLRLSELGIPAKELLRAKVDTEVVVQKLIESKNATPHLLSALCSDYQLDLQAALLQHLCSVLLSWDPEPIVTVNPDGTKDVILRNTHQQLLDQCWEIQKHIKNKSLLCTTVVSSWPKVNFYHHEVFIVILDILERHGVDEQTEKRLATTFLKNYRRIKPPNEEEEEFWSEVFPSSFGLPPMSEFRLPYSRKLTDTPLKVVRHELNLNTYKKWLTVAAALNIPKDKLCISAVHQSVTEEFSGHQNSLEWCGTLKNEAIFESIAACVADMDNIEQAAATLYFFMGKIPAGLDQVAVANLCLQYAQSVYDQTGETEYKIKLEKKYIHLATLQTLHMYGLGQPSYLQLVRNPTELITALYQHPTILELCRGTASYSLDINTVVEEICRLHSICLKTLHINLVTEWLQPDVLMDCNSSMDEDCYRSINRNKKKDYDNSDLYGTDENILRARYIMEHGDVQEWAYFLIGIVYQGEACTGMRLRAMQCLCMLTDDETLEYLAGRTMSDIRKKLHSLAYLKDLEILGLRYSESGFDSCDKKELANLILRTQTQSPRAISLVVHLCIDFNITNMSLWNAVFQQLVDLSMMKELEQALSHTSEMYQLWTVPSYSKAWNLLLTSPFRNASSNPDEEQKSAMLRSITLLPSCPVLKHVDVVGALDHCLTNQMPDMAALLLPFVDYSLMLERQEKILSIKKQEHLIDDLKKISHEKCINISKIINLLSPQTVEAPLNKM</sequence>
<dbReference type="Pfam" id="PF24520">
    <property type="entry name" value="ARM_KNTC1_1st"/>
    <property type="match status" value="1"/>
</dbReference>
<proteinExistence type="predicted"/>
<organism evidence="7">
    <name type="scientific">Thrips palmi</name>
    <name type="common">Melon thrips</name>
    <dbReference type="NCBI Taxonomy" id="161013"/>
    <lineage>
        <taxon>Eukaryota</taxon>
        <taxon>Metazoa</taxon>
        <taxon>Ecdysozoa</taxon>
        <taxon>Arthropoda</taxon>
        <taxon>Hexapoda</taxon>
        <taxon>Insecta</taxon>
        <taxon>Pterygota</taxon>
        <taxon>Neoptera</taxon>
        <taxon>Paraneoptera</taxon>
        <taxon>Thysanoptera</taxon>
        <taxon>Terebrantia</taxon>
        <taxon>Thripoidea</taxon>
        <taxon>Thripidae</taxon>
        <taxon>Thrips</taxon>
    </lineage>
</organism>
<feature type="domain" description="KNTC1 N-terminal" evidence="2">
    <location>
        <begin position="17"/>
        <end position="372"/>
    </location>
</feature>
<dbReference type="PANTHER" id="PTHR15688">
    <property type="entry name" value="KINETOCHORE-ASSOCIATED PROTEIN 1"/>
    <property type="match status" value="1"/>
</dbReference>
<feature type="domain" description="KNTC1 third ARM-repeats" evidence="3">
    <location>
        <begin position="1244"/>
        <end position="1454"/>
    </location>
</feature>
<evidence type="ECO:0000259" key="2">
    <source>
        <dbReference type="Pfam" id="PF24506"/>
    </source>
</evidence>
<dbReference type="GeneID" id="117650816"/>
<evidence type="ECO:0000259" key="5">
    <source>
        <dbReference type="Pfam" id="PF24520"/>
    </source>
</evidence>
<dbReference type="GO" id="GO:0005828">
    <property type="term" value="C:kinetochore microtubule"/>
    <property type="evidence" value="ECO:0007669"/>
    <property type="project" value="TreeGrafter"/>
</dbReference>
<dbReference type="GO" id="GO:1990423">
    <property type="term" value="C:RZZ complex"/>
    <property type="evidence" value="ECO:0007669"/>
    <property type="project" value="TreeGrafter"/>
</dbReference>
<evidence type="ECO:0000259" key="1">
    <source>
        <dbReference type="Pfam" id="PF10493"/>
    </source>
</evidence>
<dbReference type="Pfam" id="PF24515">
    <property type="entry name" value="ARM_KNTC1_3rd"/>
    <property type="match status" value="1"/>
</dbReference>
<evidence type="ECO:0000259" key="4">
    <source>
        <dbReference type="Pfam" id="PF24516"/>
    </source>
</evidence>
<dbReference type="RefSeq" id="XP_034250309.1">
    <property type="nucleotide sequence ID" value="XM_034394418.1"/>
</dbReference>
<dbReference type="GO" id="GO:0007094">
    <property type="term" value="P:mitotic spindle assembly checkpoint signaling"/>
    <property type="evidence" value="ECO:0007669"/>
    <property type="project" value="TreeGrafter"/>
</dbReference>
<dbReference type="InterPro" id="IPR055404">
    <property type="entry name" value="ARM_KNTC1_2nd"/>
</dbReference>
<dbReference type="OrthoDB" id="343783at2759"/>
<dbReference type="GO" id="GO:0005737">
    <property type="term" value="C:cytoplasm"/>
    <property type="evidence" value="ECO:0007669"/>
    <property type="project" value="TreeGrafter"/>
</dbReference>
<feature type="domain" description="RZZ complex subunit KNTC1/ROD C-terminal" evidence="1">
    <location>
        <begin position="1502"/>
        <end position="2016"/>
    </location>
</feature>
<name>A0A6P8ZYZ7_THRPL</name>
<feature type="domain" description="KNTC1 first ARM-repeats" evidence="5">
    <location>
        <begin position="389"/>
        <end position="635"/>
    </location>
</feature>
<dbReference type="Proteomes" id="UP000515158">
    <property type="component" value="Unplaced"/>
</dbReference>
<dbReference type="GO" id="GO:0031267">
    <property type="term" value="F:small GTPase binding"/>
    <property type="evidence" value="ECO:0007669"/>
    <property type="project" value="TreeGrafter"/>
</dbReference>
<dbReference type="InParanoid" id="A0A6P8ZYZ7"/>
<dbReference type="InterPro" id="IPR055402">
    <property type="entry name" value="KNTC1_N"/>
</dbReference>
<dbReference type="KEGG" id="tpal:117650816"/>
<feature type="domain" description="KNTC1 second ARM-repeats" evidence="4">
    <location>
        <begin position="736"/>
        <end position="890"/>
    </location>
</feature>
<dbReference type="CTD" id="43719"/>
<gene>
    <name evidence="7" type="primary">LOC117650816</name>
</gene>
<dbReference type="GO" id="GO:1903394">
    <property type="term" value="P:protein localization to kinetochore involved in kinetochore assembly"/>
    <property type="evidence" value="ECO:0007669"/>
    <property type="project" value="TreeGrafter"/>
</dbReference>
<evidence type="ECO:0000259" key="3">
    <source>
        <dbReference type="Pfam" id="PF24515"/>
    </source>
</evidence>
<dbReference type="InterPro" id="IPR052802">
    <property type="entry name" value="KNTC1"/>
</dbReference>
<dbReference type="Pfam" id="PF24516">
    <property type="entry name" value="ARM_KNTC1_2nd"/>
    <property type="match status" value="1"/>
</dbReference>
<protein>
    <submittedName>
        <fullName evidence="7">Kinetochore-associated protein 1</fullName>
    </submittedName>
</protein>
<dbReference type="InterPro" id="IPR055403">
    <property type="entry name" value="ARM_KNTC1_1st"/>
</dbReference>
<evidence type="ECO:0000313" key="6">
    <source>
        <dbReference type="Proteomes" id="UP000515158"/>
    </source>
</evidence>
<keyword evidence="6" id="KW-1185">Reference proteome</keyword>
<dbReference type="PANTHER" id="PTHR15688:SF1">
    <property type="entry name" value="KINETOCHORE-ASSOCIATED PROTEIN 1"/>
    <property type="match status" value="1"/>
</dbReference>
<dbReference type="InterPro" id="IPR019527">
    <property type="entry name" value="RZZ-complex_KNTC1/ROD_C"/>
</dbReference>
<dbReference type="Pfam" id="PF24506">
    <property type="entry name" value="KNTC1_N"/>
    <property type="match status" value="1"/>
</dbReference>
<dbReference type="FunCoup" id="A0A6P8ZYZ7">
    <property type="interactions" value="634"/>
</dbReference>
<accession>A0A6P8ZYZ7</accession>
<dbReference type="Pfam" id="PF10493">
    <property type="entry name" value="Rod_C"/>
    <property type="match status" value="1"/>
</dbReference>
<dbReference type="InterPro" id="IPR055405">
    <property type="entry name" value="ARM_KNTC1_3rd"/>
</dbReference>
<reference evidence="7" key="1">
    <citation type="submission" date="2025-08" db="UniProtKB">
        <authorList>
            <consortium name="RefSeq"/>
        </authorList>
    </citation>
    <scope>IDENTIFICATION</scope>
    <source>
        <tissue evidence="7">Total insect</tissue>
    </source>
</reference>
<evidence type="ECO:0000313" key="7">
    <source>
        <dbReference type="RefSeq" id="XP_034250309.1"/>
    </source>
</evidence>